<evidence type="ECO:0000313" key="3">
    <source>
        <dbReference type="Proteomes" id="UP000240971"/>
    </source>
</evidence>
<dbReference type="Pfam" id="PF07617">
    <property type="entry name" value="DUF1579"/>
    <property type="match status" value="1"/>
</dbReference>
<dbReference type="EMBL" id="PYAW01000002">
    <property type="protein sequence ID" value="PSL47915.1"/>
    <property type="molecule type" value="Genomic_DNA"/>
</dbReference>
<proteinExistence type="predicted"/>
<keyword evidence="1" id="KW-0732">Signal</keyword>
<dbReference type="OrthoDB" id="277821at2"/>
<dbReference type="RefSeq" id="WP_106528334.1">
    <property type="nucleotide sequence ID" value="NZ_PYAW01000002.1"/>
</dbReference>
<dbReference type="AlphaFoldDB" id="A0A2P8HNY0"/>
<dbReference type="Proteomes" id="UP000240971">
    <property type="component" value="Unassembled WGS sequence"/>
</dbReference>
<reference evidence="2 3" key="1">
    <citation type="submission" date="2018-03" db="EMBL/GenBank/DDBJ databases">
        <title>Genomic Encyclopedia of Archaeal and Bacterial Type Strains, Phase II (KMG-II): from individual species to whole genera.</title>
        <authorList>
            <person name="Goeker M."/>
        </authorList>
    </citation>
    <scope>NUCLEOTIDE SEQUENCE [LARGE SCALE GENOMIC DNA]</scope>
    <source>
        <strain evidence="2 3">DSM 24859</strain>
    </source>
</reference>
<protein>
    <submittedName>
        <fullName evidence="2">Uncharacterized protein DUF1579</fullName>
    </submittedName>
</protein>
<gene>
    <name evidence="2" type="ORF">CLV51_102775</name>
</gene>
<sequence>MKTIYLLTAALCLLITTNAFAQQDSAAAQKAWMEYMTPGPNHQSMAKADGDWITDMTFWERPGAPPTKATGTCTNKMILGGRYQDSRFTATMMGMPFEGIGTLAYDNSRKVFISSWIDNMSTGMMILEGRWNQDAMALELNGKVKDPVSGKEMNIREVMKWKDDGHQLMEMYRTADGKEFKEMEINFTRK</sequence>
<feature type="chain" id="PRO_5015170831" evidence="1">
    <location>
        <begin position="22"/>
        <end position="190"/>
    </location>
</feature>
<organism evidence="2 3">
    <name type="scientific">Chitinophaga niastensis</name>
    <dbReference type="NCBI Taxonomy" id="536980"/>
    <lineage>
        <taxon>Bacteria</taxon>
        <taxon>Pseudomonadati</taxon>
        <taxon>Bacteroidota</taxon>
        <taxon>Chitinophagia</taxon>
        <taxon>Chitinophagales</taxon>
        <taxon>Chitinophagaceae</taxon>
        <taxon>Chitinophaga</taxon>
    </lineage>
</organism>
<name>A0A2P8HNY0_CHINA</name>
<evidence type="ECO:0000313" key="2">
    <source>
        <dbReference type="EMBL" id="PSL47915.1"/>
    </source>
</evidence>
<comment type="caution">
    <text evidence="2">The sequence shown here is derived from an EMBL/GenBank/DDBJ whole genome shotgun (WGS) entry which is preliminary data.</text>
</comment>
<accession>A0A2P8HNY0</accession>
<feature type="signal peptide" evidence="1">
    <location>
        <begin position="1"/>
        <end position="21"/>
    </location>
</feature>
<keyword evidence="3" id="KW-1185">Reference proteome</keyword>
<evidence type="ECO:0000256" key="1">
    <source>
        <dbReference type="SAM" id="SignalP"/>
    </source>
</evidence>
<dbReference type="InterPro" id="IPR011473">
    <property type="entry name" value="DUF1579"/>
</dbReference>